<proteinExistence type="inferred from homology"/>
<dbReference type="PROSITE" id="PS00973">
    <property type="entry name" value="USP_2"/>
    <property type="match status" value="1"/>
</dbReference>
<dbReference type="CDD" id="cd02257">
    <property type="entry name" value="Peptidase_C19"/>
    <property type="match status" value="1"/>
</dbReference>
<evidence type="ECO:0000256" key="7">
    <source>
        <dbReference type="ARBA" id="ARBA00022807"/>
    </source>
</evidence>
<dbReference type="GO" id="GO:0005634">
    <property type="term" value="C:nucleus"/>
    <property type="evidence" value="ECO:0007669"/>
    <property type="project" value="TreeGrafter"/>
</dbReference>
<evidence type="ECO:0000256" key="6">
    <source>
        <dbReference type="ARBA" id="ARBA00022801"/>
    </source>
</evidence>
<name>A0A8E0RV85_9TREM</name>
<dbReference type="PROSITE" id="PS50235">
    <property type="entry name" value="USP_3"/>
    <property type="match status" value="1"/>
</dbReference>
<dbReference type="Pfam" id="PF00443">
    <property type="entry name" value="UCH"/>
    <property type="match status" value="1"/>
</dbReference>
<gene>
    <name evidence="10" type="ORF">FBUS_11603</name>
</gene>
<dbReference type="InterPro" id="IPR018200">
    <property type="entry name" value="USP_CS"/>
</dbReference>
<evidence type="ECO:0000256" key="5">
    <source>
        <dbReference type="ARBA" id="ARBA00022786"/>
    </source>
</evidence>
<dbReference type="InterPro" id="IPR038765">
    <property type="entry name" value="Papain-like_cys_pep_sf"/>
</dbReference>
<dbReference type="InterPro" id="IPR028889">
    <property type="entry name" value="USP"/>
</dbReference>
<dbReference type="EMBL" id="LUCM01004130">
    <property type="protein sequence ID" value="KAA0194762.1"/>
    <property type="molecule type" value="Genomic_DNA"/>
</dbReference>
<keyword evidence="7" id="KW-0788">Thiol protease</keyword>
<evidence type="ECO:0000313" key="10">
    <source>
        <dbReference type="EMBL" id="KAA0194762.1"/>
    </source>
</evidence>
<keyword evidence="5" id="KW-0833">Ubl conjugation pathway</keyword>
<dbReference type="GO" id="GO:0006508">
    <property type="term" value="P:proteolysis"/>
    <property type="evidence" value="ECO:0007669"/>
    <property type="project" value="UniProtKB-KW"/>
</dbReference>
<dbReference type="InterPro" id="IPR001394">
    <property type="entry name" value="Peptidase_C19_UCH"/>
</dbReference>
<comment type="caution">
    <text evidence="10">The sequence shown here is derived from an EMBL/GenBank/DDBJ whole genome shotgun (WGS) entry which is preliminary data.</text>
</comment>
<dbReference type="PANTHER" id="PTHR24006:SF888">
    <property type="entry name" value="UBIQUITIN CARBOXYL-TERMINAL HYDROLASE 30"/>
    <property type="match status" value="1"/>
</dbReference>
<evidence type="ECO:0000259" key="9">
    <source>
        <dbReference type="PROSITE" id="PS50235"/>
    </source>
</evidence>
<dbReference type="GO" id="GO:0005829">
    <property type="term" value="C:cytosol"/>
    <property type="evidence" value="ECO:0007669"/>
    <property type="project" value="TreeGrafter"/>
</dbReference>
<dbReference type="EC" id="3.4.19.12" evidence="3"/>
<feature type="region of interest" description="Disordered" evidence="8">
    <location>
        <begin position="313"/>
        <end position="355"/>
    </location>
</feature>
<keyword evidence="6 10" id="KW-0378">Hydrolase</keyword>
<evidence type="ECO:0000256" key="8">
    <source>
        <dbReference type="SAM" id="MobiDB-lite"/>
    </source>
</evidence>
<evidence type="ECO:0000313" key="11">
    <source>
        <dbReference type="Proteomes" id="UP000728185"/>
    </source>
</evidence>
<protein>
    <recommendedName>
        <fullName evidence="3">ubiquitinyl hydrolase 1</fullName>
        <ecNumber evidence="3">3.4.19.12</ecNumber>
    </recommendedName>
</protein>
<organism evidence="10 11">
    <name type="scientific">Fasciolopsis buskii</name>
    <dbReference type="NCBI Taxonomy" id="27845"/>
    <lineage>
        <taxon>Eukaryota</taxon>
        <taxon>Metazoa</taxon>
        <taxon>Spiralia</taxon>
        <taxon>Lophotrochozoa</taxon>
        <taxon>Platyhelminthes</taxon>
        <taxon>Trematoda</taxon>
        <taxon>Digenea</taxon>
        <taxon>Plagiorchiida</taxon>
        <taxon>Echinostomata</taxon>
        <taxon>Echinostomatoidea</taxon>
        <taxon>Fasciolidae</taxon>
        <taxon>Fasciolopsis</taxon>
    </lineage>
</organism>
<keyword evidence="11" id="KW-1185">Reference proteome</keyword>
<comment type="catalytic activity">
    <reaction evidence="1">
        <text>Thiol-dependent hydrolysis of ester, thioester, amide, peptide and isopeptide bonds formed by the C-terminal Gly of ubiquitin (a 76-residue protein attached to proteins as an intracellular targeting signal).</text>
        <dbReference type="EC" id="3.4.19.12"/>
    </reaction>
</comment>
<comment type="similarity">
    <text evidence="2">Belongs to the peptidase C19 family.</text>
</comment>
<dbReference type="GO" id="GO:0016579">
    <property type="term" value="P:protein deubiquitination"/>
    <property type="evidence" value="ECO:0007669"/>
    <property type="project" value="InterPro"/>
</dbReference>
<sequence>MSLIDPTASISSSLQKTIKSRQLSDSRCSSSTPSLYDYLSKEFGTSERLSDFLCPQCQKAEQRSDAVSTSYCQQERWIAHLPSCLVIHIQRGEWMGRLPQTELTISWTGVARKRSDYLSFPYHLNMSEFMLSAKHNRLSSHNALVDRATQTGPLESHFRHRHSYTLRSVLVHQGESVHSGHYVAYRTWTTFDPLTQRKRYSFVRFLRSLLTPVSNFFRALPSDASVVSSPWVFTSDEQVFRVPSEEVRSSVAYLLFYEREPPLCRYSVAGSSSQRTTTYEHSSVSVSRRLHNPNSPRTVPSLVWERLQMGGDVKNDSAQTTGFKFYDEDDTQDEEEEEEEGEDSEAFSDFAEEEFTGSRADIIRSLALSANRM</sequence>
<accession>A0A8E0RV85</accession>
<keyword evidence="4" id="KW-0645">Protease</keyword>
<dbReference type="OrthoDB" id="2248014at2759"/>
<dbReference type="Proteomes" id="UP000728185">
    <property type="component" value="Unassembled WGS sequence"/>
</dbReference>
<evidence type="ECO:0000256" key="3">
    <source>
        <dbReference type="ARBA" id="ARBA00012759"/>
    </source>
</evidence>
<dbReference type="GO" id="GO:0004843">
    <property type="term" value="F:cysteine-type deubiquitinase activity"/>
    <property type="evidence" value="ECO:0007669"/>
    <property type="project" value="UniProtKB-EC"/>
</dbReference>
<evidence type="ECO:0000256" key="2">
    <source>
        <dbReference type="ARBA" id="ARBA00009085"/>
    </source>
</evidence>
<dbReference type="SUPFAM" id="SSF54001">
    <property type="entry name" value="Cysteine proteinases"/>
    <property type="match status" value="1"/>
</dbReference>
<evidence type="ECO:0000256" key="1">
    <source>
        <dbReference type="ARBA" id="ARBA00000707"/>
    </source>
</evidence>
<dbReference type="InterPro" id="IPR050164">
    <property type="entry name" value="Peptidase_C19"/>
</dbReference>
<feature type="domain" description="USP" evidence="9">
    <location>
        <begin position="1"/>
        <end position="260"/>
    </location>
</feature>
<feature type="compositionally biased region" description="Acidic residues" evidence="8">
    <location>
        <begin position="327"/>
        <end position="355"/>
    </location>
</feature>
<dbReference type="AlphaFoldDB" id="A0A8E0RV85"/>
<evidence type="ECO:0000256" key="4">
    <source>
        <dbReference type="ARBA" id="ARBA00022670"/>
    </source>
</evidence>
<dbReference type="Gene3D" id="3.90.70.10">
    <property type="entry name" value="Cysteine proteinases"/>
    <property type="match status" value="1"/>
</dbReference>
<dbReference type="PANTHER" id="PTHR24006">
    <property type="entry name" value="UBIQUITIN CARBOXYL-TERMINAL HYDROLASE"/>
    <property type="match status" value="1"/>
</dbReference>
<reference evidence="10" key="1">
    <citation type="submission" date="2019-05" db="EMBL/GenBank/DDBJ databases">
        <title>Annotation for the trematode Fasciolopsis buski.</title>
        <authorList>
            <person name="Choi Y.-J."/>
        </authorList>
    </citation>
    <scope>NUCLEOTIDE SEQUENCE</scope>
    <source>
        <strain evidence="10">HT</strain>
        <tissue evidence="10">Whole worm</tissue>
    </source>
</reference>